<gene>
    <name evidence="1" type="ordered locus">VIT_09s0018g02120</name>
</gene>
<name>F6HBZ9_VITVI</name>
<dbReference type="PaxDb" id="29760-VIT_09s0018g02120.t01"/>
<proteinExistence type="predicted"/>
<accession>F6HBZ9</accession>
<protein>
    <submittedName>
        <fullName evidence="1">Uncharacterized protein</fullName>
    </submittedName>
</protein>
<dbReference type="EMBL" id="FN595513">
    <property type="protein sequence ID" value="CCB49744.1"/>
    <property type="molecule type" value="Genomic_DNA"/>
</dbReference>
<evidence type="ECO:0000313" key="1">
    <source>
        <dbReference type="EMBL" id="CCB49744.1"/>
    </source>
</evidence>
<dbReference type="AlphaFoldDB" id="F6HBZ9"/>
<dbReference type="InParanoid" id="F6HBZ9"/>
<keyword evidence="2" id="KW-1185">Reference proteome</keyword>
<dbReference type="HOGENOM" id="CLU_3000350_0_0_1"/>
<reference evidence="2" key="1">
    <citation type="journal article" date="2007" name="Nature">
        <title>The grapevine genome sequence suggests ancestral hexaploidization in major angiosperm phyla.</title>
        <authorList>
            <consortium name="The French-Italian Public Consortium for Grapevine Genome Characterization."/>
            <person name="Jaillon O."/>
            <person name="Aury J.-M."/>
            <person name="Noel B."/>
            <person name="Policriti A."/>
            <person name="Clepet C."/>
            <person name="Casagrande A."/>
            <person name="Choisne N."/>
            <person name="Aubourg S."/>
            <person name="Vitulo N."/>
            <person name="Jubin C."/>
            <person name="Vezzi A."/>
            <person name="Legeai F."/>
            <person name="Hugueney P."/>
            <person name="Dasilva C."/>
            <person name="Horner D."/>
            <person name="Mica E."/>
            <person name="Jublot D."/>
            <person name="Poulain J."/>
            <person name="Bruyere C."/>
            <person name="Billault A."/>
            <person name="Segurens B."/>
            <person name="Gouyvenoux M."/>
            <person name="Ugarte E."/>
            <person name="Cattonaro F."/>
            <person name="Anthouard V."/>
            <person name="Vico V."/>
            <person name="Del Fabbro C."/>
            <person name="Alaux M."/>
            <person name="Di Gaspero G."/>
            <person name="Dumas V."/>
            <person name="Felice N."/>
            <person name="Paillard S."/>
            <person name="Juman I."/>
            <person name="Moroldo M."/>
            <person name="Scalabrin S."/>
            <person name="Canaguier A."/>
            <person name="Le Clainche I."/>
            <person name="Malacrida G."/>
            <person name="Durand E."/>
            <person name="Pesole G."/>
            <person name="Laucou V."/>
            <person name="Chatelet P."/>
            <person name="Merdinoglu D."/>
            <person name="Delledonne M."/>
            <person name="Pezzotti M."/>
            <person name="Lecharny A."/>
            <person name="Scarpelli C."/>
            <person name="Artiguenave F."/>
            <person name="Pe M.E."/>
            <person name="Valle G."/>
            <person name="Morgante M."/>
            <person name="Caboche M."/>
            <person name="Adam-Blondon A.-F."/>
            <person name="Weissenbach J."/>
            <person name="Quetier F."/>
            <person name="Wincker P."/>
        </authorList>
    </citation>
    <scope>NUCLEOTIDE SEQUENCE [LARGE SCALE GENOMIC DNA]</scope>
    <source>
        <strain evidence="2">cv. Pinot noir / PN40024</strain>
    </source>
</reference>
<evidence type="ECO:0000313" key="2">
    <source>
        <dbReference type="Proteomes" id="UP000009183"/>
    </source>
</evidence>
<dbReference type="Proteomes" id="UP000009183">
    <property type="component" value="Chromosome 9"/>
</dbReference>
<sequence>MGCTTIGQSEQPKDEQRRDLRKILGYDLSLEDCVWGKIQDSKLGYTTPLPWTMGNRE</sequence>
<organism evidence="1 2">
    <name type="scientific">Vitis vinifera</name>
    <name type="common">Grape</name>
    <dbReference type="NCBI Taxonomy" id="29760"/>
    <lineage>
        <taxon>Eukaryota</taxon>
        <taxon>Viridiplantae</taxon>
        <taxon>Streptophyta</taxon>
        <taxon>Embryophyta</taxon>
        <taxon>Tracheophyta</taxon>
        <taxon>Spermatophyta</taxon>
        <taxon>Magnoliopsida</taxon>
        <taxon>eudicotyledons</taxon>
        <taxon>Gunneridae</taxon>
        <taxon>Pentapetalae</taxon>
        <taxon>rosids</taxon>
        <taxon>Vitales</taxon>
        <taxon>Vitaceae</taxon>
        <taxon>Viteae</taxon>
        <taxon>Vitis</taxon>
    </lineage>
</organism>